<dbReference type="KEGG" id="vg:18559261"/>
<protein>
    <submittedName>
        <fullName evidence="1">Gp64</fullName>
    </submittedName>
</protein>
<organism evidence="1 2">
    <name type="scientific">Escherichia phage phiEB49</name>
    <dbReference type="NCBI Taxonomy" id="1048207"/>
    <lineage>
        <taxon>Viruses</taxon>
        <taxon>Duplodnaviria</taxon>
        <taxon>Heunggongvirae</taxon>
        <taxon>Uroviricota</taxon>
        <taxon>Caudoviricetes</taxon>
        <taxon>Drexlerviridae</taxon>
        <taxon>Rogunavirinae</taxon>
        <taxon>Lindendrivevirus</taxon>
        <taxon>Lindendrivevirus EB49</taxon>
    </lineage>
</organism>
<reference evidence="1 2" key="1">
    <citation type="journal article" date="2011" name="Appl. Environ. Microbiol.">
        <title>Isolation of Generalized Transducing Bacteriophages for Uropathogenic Strains of Escherichia coli.</title>
        <authorList>
            <person name="Battaglioli E.J."/>
            <person name="Baisa G.A."/>
            <person name="Weeks A.E."/>
            <person name="Schroll R.A."/>
            <person name="Hryckowian A.J."/>
            <person name="Welch R.A."/>
        </authorList>
    </citation>
    <scope>NUCLEOTIDE SEQUENCE [LARGE SCALE GENOMIC DNA]</scope>
</reference>
<dbReference type="GeneID" id="18559261"/>
<evidence type="ECO:0000313" key="1">
    <source>
        <dbReference type="EMBL" id="AEI91264.1"/>
    </source>
</evidence>
<dbReference type="Proteomes" id="UP000000296">
    <property type="component" value="Segment"/>
</dbReference>
<dbReference type="EMBL" id="JF770475">
    <property type="protein sequence ID" value="AEI91264.1"/>
    <property type="molecule type" value="Genomic_DNA"/>
</dbReference>
<proteinExistence type="predicted"/>
<dbReference type="RefSeq" id="YP_009018678.1">
    <property type="nucleotide sequence ID" value="NC_023743.1"/>
</dbReference>
<dbReference type="OrthoDB" id="41727at10239"/>
<keyword evidence="2" id="KW-1185">Reference proteome</keyword>
<name>F8UBX4_9CAUD</name>
<evidence type="ECO:0000313" key="2">
    <source>
        <dbReference type="Proteomes" id="UP000000296"/>
    </source>
</evidence>
<sequence>MIRDIKNTRDEIDYIFTTSLNEDEAIFRCLDAGIKPSMIPPIRDFDQSEVIELLCSYIRAEGF</sequence>
<accession>F8UBX4</accession>